<keyword evidence="1" id="KW-1185">Reference proteome</keyword>
<dbReference type="RefSeq" id="XP_026731493.1">
    <property type="nucleotide sequence ID" value="XM_026875692.1"/>
</dbReference>
<organism evidence="1 2">
    <name type="scientific">Trichoplusia ni</name>
    <name type="common">Cabbage looper</name>
    <dbReference type="NCBI Taxonomy" id="7111"/>
    <lineage>
        <taxon>Eukaryota</taxon>
        <taxon>Metazoa</taxon>
        <taxon>Ecdysozoa</taxon>
        <taxon>Arthropoda</taxon>
        <taxon>Hexapoda</taxon>
        <taxon>Insecta</taxon>
        <taxon>Pterygota</taxon>
        <taxon>Neoptera</taxon>
        <taxon>Endopterygota</taxon>
        <taxon>Lepidoptera</taxon>
        <taxon>Glossata</taxon>
        <taxon>Ditrysia</taxon>
        <taxon>Noctuoidea</taxon>
        <taxon>Noctuidae</taxon>
        <taxon>Plusiinae</taxon>
        <taxon>Trichoplusia</taxon>
    </lineage>
</organism>
<reference evidence="2" key="1">
    <citation type="submission" date="2025-08" db="UniProtKB">
        <authorList>
            <consortium name="RefSeq"/>
        </authorList>
    </citation>
    <scope>IDENTIFICATION</scope>
</reference>
<dbReference type="OrthoDB" id="10264063at2759"/>
<dbReference type="GeneID" id="113496460"/>
<dbReference type="Proteomes" id="UP000322000">
    <property type="component" value="Chromosome 1"/>
</dbReference>
<dbReference type="InParanoid" id="A0A7E5VT22"/>
<protein>
    <submittedName>
        <fullName evidence="2">Uncharacterized protein LOC113496460</fullName>
    </submittedName>
</protein>
<evidence type="ECO:0000313" key="2">
    <source>
        <dbReference type="RefSeq" id="XP_026731493.1"/>
    </source>
</evidence>
<evidence type="ECO:0000313" key="1">
    <source>
        <dbReference type="Proteomes" id="UP000322000"/>
    </source>
</evidence>
<sequence>MYEEDTHSVIIDIPKPRNLFEESSSYIKQKVIKQVPKSQSSKKQIDANFSLPDIKPLSIANFKKEGVLLPYMLYSRKQEKDKVKRRCKLGFREQYKADYADLQKRLYTEDPADDVHAVTDFDPGFFKCVNGTFLSSYVAPFKSLKYLFNSQLGWRQEVGYRHDCMLNMDINFKNEQEIYNLSVKKYMEQVKYFDEFVSDDYRKSMTCLSKWDEVKLALYKQNFDLQCMATKIFNISSSIVGLDYRYGLQQKYGRFLYYLSPPSWRFKNRNFARSIEIEARGFDFGISSEEDTFNVMFEKLKKECYSGLIKPVLFFHHPADIMQIFDGIEQQHLHHFTHVVALAPHSKHLKKGIKLFKDIIALESAGILNVIKQFKNLLQLSEDQRSQLEAKFFKIINGLFYESVGALDVLKLKTHLEFCYEKVYNEKPINMDIVSTAKALEDVYMDYSRRLDAVTGDKIQAAMAQYVKSEKKKFRRAKVAARELRQFERLERALLRAHAPIASNASSYRYIVNRSSQRKLFPKLKYDGNTLTEAELEYLTLFTDWTGKEDPAQFIQGLQEHT</sequence>
<name>A0A7E5VT22_TRINI</name>
<accession>A0A7E5VT22</accession>
<dbReference type="InterPro" id="IPR051147">
    <property type="entry name" value="CFAP_domain-containing"/>
</dbReference>
<proteinExistence type="predicted"/>
<dbReference type="PANTHER" id="PTHR21683">
    <property type="entry name" value="COILED-COIL DOMAIN-CONTAINING PROTEIN 42 LIKE-2-LIKE-RELATED"/>
    <property type="match status" value="1"/>
</dbReference>
<dbReference type="PANTHER" id="PTHR21683:SF3">
    <property type="entry name" value="CILIA AND FLAGELLA ASSOCIATED PROTEIN 100"/>
    <property type="match status" value="1"/>
</dbReference>
<gene>
    <name evidence="2" type="primary">LOC113496460</name>
</gene>
<dbReference type="AlphaFoldDB" id="A0A7E5VT22"/>
<dbReference type="KEGG" id="tnl:113496460"/>